<comment type="subunit">
    <text evidence="5">Homodimer. The dihydroxyacetone kinase complex is composed of a homodimer of DhaM, a homodimer of DhaK and the subunit DhaL.</text>
</comment>
<evidence type="ECO:0000256" key="1">
    <source>
        <dbReference type="ARBA" id="ARBA00001113"/>
    </source>
</evidence>
<sequence length="128" mass="13004">MVGLVIVSHSMKLAEGVRELAGMMAGTVPVGIAGGLEDGCLGTSYDKIWQAIDAVHGPDGTVILADIGSAVLTVEAVLEEHPDEKLILADCPLAEGAVLAAVAAAGGADAEEVARRAEEARAMKKISE</sequence>
<dbReference type="GO" id="GO:0019563">
    <property type="term" value="P:glycerol catabolic process"/>
    <property type="evidence" value="ECO:0007669"/>
    <property type="project" value="InterPro"/>
</dbReference>
<keyword evidence="4 7" id="KW-0808">Transferase</keyword>
<evidence type="ECO:0000256" key="4">
    <source>
        <dbReference type="ARBA" id="ARBA00022679"/>
    </source>
</evidence>
<dbReference type="InterPro" id="IPR036662">
    <property type="entry name" value="PTS_EIIA_man-typ_sf"/>
</dbReference>
<protein>
    <recommendedName>
        <fullName evidence="3">phosphoenolpyruvate--glycerone phosphotransferase</fullName>
        <ecNumber evidence="3">2.7.1.121</ecNumber>
    </recommendedName>
</protein>
<dbReference type="PANTHER" id="PTHR38594:SF1">
    <property type="entry name" value="PEP-DEPENDENT DIHYDROXYACETONE KINASE, PHOSPHORYL DONOR SUBUNIT DHAM"/>
    <property type="match status" value="1"/>
</dbReference>
<dbReference type="InterPro" id="IPR004701">
    <property type="entry name" value="PTS_EIIA_man-typ"/>
</dbReference>
<dbReference type="GO" id="GO:0016020">
    <property type="term" value="C:membrane"/>
    <property type="evidence" value="ECO:0007669"/>
    <property type="project" value="InterPro"/>
</dbReference>
<dbReference type="NCBIfam" id="TIGR02364">
    <property type="entry name" value="dha_pts"/>
    <property type="match status" value="1"/>
</dbReference>
<evidence type="ECO:0000256" key="3">
    <source>
        <dbReference type="ARBA" id="ARBA00012095"/>
    </source>
</evidence>
<dbReference type="RefSeq" id="WP_154620873.1">
    <property type="nucleotide sequence ID" value="NZ_CBCTNG010000006.1"/>
</dbReference>
<comment type="catalytic activity">
    <reaction evidence="1">
        <text>dihydroxyacetone + phosphoenolpyruvate = dihydroxyacetone phosphate + pyruvate</text>
        <dbReference type="Rhea" id="RHEA:18381"/>
        <dbReference type="ChEBI" id="CHEBI:15361"/>
        <dbReference type="ChEBI" id="CHEBI:16016"/>
        <dbReference type="ChEBI" id="CHEBI:57642"/>
        <dbReference type="ChEBI" id="CHEBI:58702"/>
        <dbReference type="EC" id="2.7.1.121"/>
    </reaction>
</comment>
<comment type="caution">
    <text evidence="7">The sequence shown here is derived from an EMBL/GenBank/DDBJ whole genome shotgun (WGS) entry which is preliminary data.</text>
</comment>
<dbReference type="InterPro" id="IPR012844">
    <property type="entry name" value="DhaM_N"/>
</dbReference>
<dbReference type="Gene3D" id="3.40.50.510">
    <property type="entry name" value="Phosphotransferase system, mannose-type IIA component"/>
    <property type="match status" value="1"/>
</dbReference>
<dbReference type="PANTHER" id="PTHR38594">
    <property type="entry name" value="PEP-DEPENDENT DIHYDROXYACETONE KINASE, PHOSPHORYL DONOR SUBUNIT DHAM"/>
    <property type="match status" value="1"/>
</dbReference>
<comment type="function">
    <text evidence="2">Component of the dihydroxyacetone kinase complex, which is responsible for the phosphoenolpyruvate (PEP)-dependent phosphorylation of dihydroxyacetone. DhaM serves as the phosphoryl donor. Is phosphorylated by phosphoenolpyruvate in an EI- and HPr-dependent reaction, and a phosphorelay system on histidine residues finally leads to phosphoryl transfer to DhaL and dihydroxyacetone.</text>
</comment>
<evidence type="ECO:0000256" key="5">
    <source>
        <dbReference type="ARBA" id="ARBA00046577"/>
    </source>
</evidence>
<keyword evidence="8" id="KW-1185">Reference proteome</keyword>
<dbReference type="PROSITE" id="PS51096">
    <property type="entry name" value="PTS_EIIA_TYPE_4"/>
    <property type="match status" value="1"/>
</dbReference>
<name>A0A6I2V0V2_9FIRM</name>
<dbReference type="Proteomes" id="UP000430222">
    <property type="component" value="Unassembled WGS sequence"/>
</dbReference>
<evidence type="ECO:0000313" key="7">
    <source>
        <dbReference type="EMBL" id="MSV25092.1"/>
    </source>
</evidence>
<dbReference type="SUPFAM" id="SSF53062">
    <property type="entry name" value="PTS system fructose IIA component-like"/>
    <property type="match status" value="1"/>
</dbReference>
<reference evidence="7 8" key="1">
    <citation type="submission" date="2019-08" db="EMBL/GenBank/DDBJ databases">
        <title>In-depth cultivation of the pig gut microbiome towards novel bacterial diversity and tailored functional studies.</title>
        <authorList>
            <person name="Wylensek D."/>
            <person name="Hitch T.C.A."/>
            <person name="Clavel T."/>
        </authorList>
    </citation>
    <scope>NUCLEOTIDE SEQUENCE [LARGE SCALE GENOMIC DNA]</scope>
    <source>
        <strain evidence="8">WCA-380-WT-3B3</strain>
    </source>
</reference>
<gene>
    <name evidence="7" type="primary">dhaM</name>
    <name evidence="7" type="ORF">FYJ78_07830</name>
</gene>
<organism evidence="7 8">
    <name type="scientific">Selenomonas montiformis</name>
    <dbReference type="NCBI Taxonomy" id="2652285"/>
    <lineage>
        <taxon>Bacteria</taxon>
        <taxon>Bacillati</taxon>
        <taxon>Bacillota</taxon>
        <taxon>Negativicutes</taxon>
        <taxon>Selenomonadales</taxon>
        <taxon>Selenomonadaceae</taxon>
        <taxon>Selenomonas</taxon>
    </lineage>
</organism>
<feature type="domain" description="PTS EIIA type-4" evidence="6">
    <location>
        <begin position="1"/>
        <end position="128"/>
    </location>
</feature>
<evidence type="ECO:0000256" key="2">
    <source>
        <dbReference type="ARBA" id="ARBA00002788"/>
    </source>
</evidence>
<evidence type="ECO:0000313" key="8">
    <source>
        <dbReference type="Proteomes" id="UP000430222"/>
    </source>
</evidence>
<proteinExistence type="predicted"/>
<dbReference type="Pfam" id="PF03610">
    <property type="entry name" value="EIIA-man"/>
    <property type="match status" value="1"/>
</dbReference>
<dbReference type="EC" id="2.7.1.121" evidence="3"/>
<evidence type="ECO:0000259" key="6">
    <source>
        <dbReference type="PROSITE" id="PS51096"/>
    </source>
</evidence>
<keyword evidence="7" id="KW-0418">Kinase</keyword>
<dbReference type="InterPro" id="IPR039643">
    <property type="entry name" value="DhaM"/>
</dbReference>
<dbReference type="GO" id="GO:0009401">
    <property type="term" value="P:phosphoenolpyruvate-dependent sugar phosphotransferase system"/>
    <property type="evidence" value="ECO:0007669"/>
    <property type="project" value="InterPro"/>
</dbReference>
<dbReference type="AlphaFoldDB" id="A0A6I2V0V2"/>
<dbReference type="GO" id="GO:0047324">
    <property type="term" value="F:phosphoenolpyruvate-glycerone phosphotransferase activity"/>
    <property type="evidence" value="ECO:0007669"/>
    <property type="project" value="UniProtKB-EC"/>
</dbReference>
<accession>A0A6I2V0V2</accession>
<dbReference type="EMBL" id="VUNL01000008">
    <property type="protein sequence ID" value="MSV25092.1"/>
    <property type="molecule type" value="Genomic_DNA"/>
</dbReference>